<protein>
    <submittedName>
        <fullName evidence="8">Peritrophin-48</fullName>
    </submittedName>
</protein>
<dbReference type="Proteomes" id="UP001652661">
    <property type="component" value="Chromosome 3R"/>
</dbReference>
<sequence>MGKAYIRVNHISFCKVSRKMYEKQVRKIFIVSCLIHLIHPSLSSAIKDYVKCTEGSMSADPKDCAGYYQCLDAESLLMKCPFGSYFEAQHEVCVVDEQGICPNSERICFEGELLEDPRDPANYLRCLVGSLVKERCPSGSYFNSVSKTCRLDWNFELFSLRETCAEGEVQADPTNCAGYLGCKDGQLVSKTCPSGSYFEPKLMICIVDVNGLCVEPPPRCTEGKVKLDPNNCAGYLKCIDGELEEELCPNGSYFHATLETCIQDYEGICVTNILSCIEGEIGMDPEDCAGYRECIRGVVANLKCAPGRYFNVNQMDCLLDVEQVCVKSREECERTGNVGDQEYYIYNAETVTEILEVKAQARPHSCGCNL</sequence>
<evidence type="ECO:0000313" key="8">
    <source>
        <dbReference type="RefSeq" id="XP_017036900.2"/>
    </source>
</evidence>
<dbReference type="GO" id="GO:0008061">
    <property type="term" value="F:chitin binding"/>
    <property type="evidence" value="ECO:0007669"/>
    <property type="project" value="UniProtKB-KW"/>
</dbReference>
<dbReference type="OrthoDB" id="6020543at2759"/>
<keyword evidence="3" id="KW-0677">Repeat</keyword>
<dbReference type="InterPro" id="IPR036508">
    <property type="entry name" value="Chitin-bd_dom_sf"/>
</dbReference>
<keyword evidence="5" id="KW-0325">Glycoprotein</keyword>
<feature type="domain" description="Chitin-binding type-2" evidence="6">
    <location>
        <begin position="161"/>
        <end position="215"/>
    </location>
</feature>
<dbReference type="OMA" id="PESKKCP"/>
<dbReference type="GO" id="GO:0005576">
    <property type="term" value="C:extracellular region"/>
    <property type="evidence" value="ECO:0007669"/>
    <property type="project" value="InterPro"/>
</dbReference>
<evidence type="ECO:0000256" key="2">
    <source>
        <dbReference type="ARBA" id="ARBA00022729"/>
    </source>
</evidence>
<organism evidence="7 8">
    <name type="scientific">Drosophila kikkawai</name>
    <name type="common">Fruit fly</name>
    <dbReference type="NCBI Taxonomy" id="30033"/>
    <lineage>
        <taxon>Eukaryota</taxon>
        <taxon>Metazoa</taxon>
        <taxon>Ecdysozoa</taxon>
        <taxon>Arthropoda</taxon>
        <taxon>Hexapoda</taxon>
        <taxon>Insecta</taxon>
        <taxon>Pterygota</taxon>
        <taxon>Neoptera</taxon>
        <taxon>Endopterygota</taxon>
        <taxon>Diptera</taxon>
        <taxon>Brachycera</taxon>
        <taxon>Muscomorpha</taxon>
        <taxon>Ephydroidea</taxon>
        <taxon>Drosophilidae</taxon>
        <taxon>Drosophila</taxon>
        <taxon>Sophophora</taxon>
    </lineage>
</organism>
<dbReference type="PROSITE" id="PS50940">
    <property type="entry name" value="CHIT_BIND_II"/>
    <property type="match status" value="5"/>
</dbReference>
<evidence type="ECO:0000256" key="5">
    <source>
        <dbReference type="ARBA" id="ARBA00023180"/>
    </source>
</evidence>
<feature type="domain" description="Chitin-binding type-2" evidence="6">
    <location>
        <begin position="217"/>
        <end position="271"/>
    </location>
</feature>
<dbReference type="InterPro" id="IPR002557">
    <property type="entry name" value="Chitin-bd_dom"/>
</dbReference>
<keyword evidence="7" id="KW-1185">Reference proteome</keyword>
<evidence type="ECO:0000256" key="3">
    <source>
        <dbReference type="ARBA" id="ARBA00022737"/>
    </source>
</evidence>
<evidence type="ECO:0000256" key="1">
    <source>
        <dbReference type="ARBA" id="ARBA00022669"/>
    </source>
</evidence>
<proteinExistence type="predicted"/>
<dbReference type="Pfam" id="PF01607">
    <property type="entry name" value="CBM_14"/>
    <property type="match status" value="5"/>
</dbReference>
<dbReference type="RefSeq" id="XP_017036900.2">
    <property type="nucleotide sequence ID" value="XM_017181411.2"/>
</dbReference>
<evidence type="ECO:0000259" key="6">
    <source>
        <dbReference type="PROSITE" id="PS50940"/>
    </source>
</evidence>
<reference evidence="8" key="1">
    <citation type="submission" date="2025-08" db="UniProtKB">
        <authorList>
            <consortium name="RefSeq"/>
        </authorList>
    </citation>
    <scope>IDENTIFICATION</scope>
    <source>
        <strain evidence="8">14028-0561.14</strain>
        <tissue evidence="8">Whole fly</tissue>
    </source>
</reference>
<keyword evidence="2" id="KW-0732">Signal</keyword>
<dbReference type="SMART" id="SM00494">
    <property type="entry name" value="ChtBD2"/>
    <property type="match status" value="5"/>
</dbReference>
<dbReference type="AlphaFoldDB" id="A0A6P4J7L4"/>
<dbReference type="PANTHER" id="PTHR23301">
    <property type="entry name" value="CHITIN BINDING PERITROPHIN-A"/>
    <property type="match status" value="1"/>
</dbReference>
<keyword evidence="4" id="KW-1015">Disulfide bond</keyword>
<feature type="domain" description="Chitin-binding type-2" evidence="6">
    <location>
        <begin position="273"/>
        <end position="327"/>
    </location>
</feature>
<dbReference type="InterPro" id="IPR051940">
    <property type="entry name" value="Chitin_bind-dev_reg"/>
</dbReference>
<evidence type="ECO:0000256" key="4">
    <source>
        <dbReference type="ARBA" id="ARBA00023157"/>
    </source>
</evidence>
<evidence type="ECO:0000313" key="7">
    <source>
        <dbReference type="Proteomes" id="UP001652661"/>
    </source>
</evidence>
<dbReference type="GeneID" id="108084987"/>
<name>A0A6P4J7L4_DROKI</name>
<accession>A0A6P4J7L4</accession>
<dbReference type="Gene3D" id="2.170.140.10">
    <property type="entry name" value="Chitin binding domain"/>
    <property type="match status" value="4"/>
</dbReference>
<dbReference type="PANTHER" id="PTHR23301:SF106">
    <property type="entry name" value="CHITIN-BINDING TYPE-2 DOMAIN-CONTAINING PROTEIN-RELATED"/>
    <property type="match status" value="1"/>
</dbReference>
<dbReference type="SUPFAM" id="SSF57625">
    <property type="entry name" value="Invertebrate chitin-binding proteins"/>
    <property type="match status" value="5"/>
</dbReference>
<feature type="domain" description="Chitin-binding type-2" evidence="6">
    <location>
        <begin position="49"/>
        <end position="103"/>
    </location>
</feature>
<feature type="domain" description="Chitin-binding type-2" evidence="6">
    <location>
        <begin position="105"/>
        <end position="149"/>
    </location>
</feature>
<gene>
    <name evidence="8" type="primary">LOC108084987</name>
</gene>
<keyword evidence="1" id="KW-0147">Chitin-binding</keyword>